<proteinExistence type="inferred from homology"/>
<evidence type="ECO:0000313" key="7">
    <source>
        <dbReference type="Proteomes" id="UP000318590"/>
    </source>
</evidence>
<evidence type="ECO:0000256" key="2">
    <source>
        <dbReference type="ARBA" id="ARBA00022729"/>
    </source>
</evidence>
<dbReference type="InterPro" id="IPR028082">
    <property type="entry name" value="Peripla_BP_I"/>
</dbReference>
<keyword evidence="3" id="KW-0029">Amino-acid transport</keyword>
<gene>
    <name evidence="6" type="ORF">FEV53_03475</name>
</gene>
<dbReference type="Gene3D" id="3.40.50.2300">
    <property type="match status" value="2"/>
</dbReference>
<keyword evidence="2 4" id="KW-0732">Signal</keyword>
<comment type="similarity">
    <text evidence="1">Belongs to the leucine-binding protein family.</text>
</comment>
<dbReference type="RefSeq" id="WP_142833426.1">
    <property type="nucleotide sequence ID" value="NZ_VFSV01000004.1"/>
</dbReference>
<name>A0A547Q8X8_9RHOB</name>
<keyword evidence="7" id="KW-1185">Reference proteome</keyword>
<protein>
    <submittedName>
        <fullName evidence="6">ABC transporter substrate-binding protein</fullName>
    </submittedName>
</protein>
<dbReference type="Proteomes" id="UP000318590">
    <property type="component" value="Unassembled WGS sequence"/>
</dbReference>
<evidence type="ECO:0000259" key="5">
    <source>
        <dbReference type="Pfam" id="PF13458"/>
    </source>
</evidence>
<accession>A0A547Q8X8</accession>
<dbReference type="PANTHER" id="PTHR30483">
    <property type="entry name" value="LEUCINE-SPECIFIC-BINDING PROTEIN"/>
    <property type="match status" value="1"/>
</dbReference>
<feature type="domain" description="Leucine-binding protein" evidence="5">
    <location>
        <begin position="24"/>
        <end position="353"/>
    </location>
</feature>
<evidence type="ECO:0000256" key="4">
    <source>
        <dbReference type="SAM" id="SignalP"/>
    </source>
</evidence>
<comment type="caution">
    <text evidence="6">The sequence shown here is derived from an EMBL/GenBank/DDBJ whole genome shotgun (WGS) entry which is preliminary data.</text>
</comment>
<dbReference type="InterPro" id="IPR028081">
    <property type="entry name" value="Leu-bd"/>
</dbReference>
<dbReference type="OrthoDB" id="435355at2"/>
<sequence length="378" mass="40292">MTIRQLFLSACMAAMATGATAEGVKVGMITTLSGGGAGLGIDVRDGFMLAVEQSGRDDIEVVIEDDQRKPDVAVQLADKMIQSEKVDVLTGIIWSNLAMAVIPGAVAQGKFYLSPNAGPSVLAGKGCNPNYFNVAWQNDNLHEAAGAYANSARLTNSFILAPNYPAGQDALTGYKRFYEGELAGELYTKLGQTDYASEIAQIRAAGADSVFFFLPGGMGISFMKQYAESGLDLPVVGPAFSFDQGILQAVGDAALGVRNTSQWSKDLDNPANTAFVESFQAKYDRLPSLYASQGFDTANLLISAVEAADVGDQDAFRAALKAADFASTRGDFEFGPNNHPIQDFYVREVIQEGDVFTNKVESLVLESHGDAYAAECKM</sequence>
<feature type="chain" id="PRO_5021984533" evidence="4">
    <location>
        <begin position="22"/>
        <end position="378"/>
    </location>
</feature>
<keyword evidence="3" id="KW-0813">Transport</keyword>
<reference evidence="6 7" key="1">
    <citation type="submission" date="2019-06" db="EMBL/GenBank/DDBJ databases">
        <title>Paenimaribius caenipelagi gen. nov., sp. nov., isolated from a tidal flat.</title>
        <authorList>
            <person name="Yoon J.-H."/>
        </authorList>
    </citation>
    <scope>NUCLEOTIDE SEQUENCE [LARGE SCALE GENOMIC DNA]</scope>
    <source>
        <strain evidence="6 7">JBTF-M29</strain>
    </source>
</reference>
<dbReference type="Pfam" id="PF13458">
    <property type="entry name" value="Peripla_BP_6"/>
    <property type="match status" value="1"/>
</dbReference>
<dbReference type="InterPro" id="IPR051010">
    <property type="entry name" value="BCAA_transport"/>
</dbReference>
<dbReference type="SUPFAM" id="SSF53822">
    <property type="entry name" value="Periplasmic binding protein-like I"/>
    <property type="match status" value="1"/>
</dbReference>
<organism evidence="6 7">
    <name type="scientific">Palleronia caenipelagi</name>
    <dbReference type="NCBI Taxonomy" id="2489174"/>
    <lineage>
        <taxon>Bacteria</taxon>
        <taxon>Pseudomonadati</taxon>
        <taxon>Pseudomonadota</taxon>
        <taxon>Alphaproteobacteria</taxon>
        <taxon>Rhodobacterales</taxon>
        <taxon>Roseobacteraceae</taxon>
        <taxon>Palleronia</taxon>
    </lineage>
</organism>
<dbReference type="AlphaFoldDB" id="A0A547Q8X8"/>
<dbReference type="PANTHER" id="PTHR30483:SF6">
    <property type="entry name" value="PERIPLASMIC BINDING PROTEIN OF ABC TRANSPORTER FOR NATURAL AMINO ACIDS"/>
    <property type="match status" value="1"/>
</dbReference>
<evidence type="ECO:0000256" key="3">
    <source>
        <dbReference type="ARBA" id="ARBA00022970"/>
    </source>
</evidence>
<feature type="signal peptide" evidence="4">
    <location>
        <begin position="1"/>
        <end position="21"/>
    </location>
</feature>
<dbReference type="GO" id="GO:0006865">
    <property type="term" value="P:amino acid transport"/>
    <property type="evidence" value="ECO:0007669"/>
    <property type="project" value="UniProtKB-KW"/>
</dbReference>
<dbReference type="CDD" id="cd06359">
    <property type="entry name" value="PBP1_Nba-like"/>
    <property type="match status" value="1"/>
</dbReference>
<dbReference type="EMBL" id="VFSV01000004">
    <property type="protein sequence ID" value="TRD22846.1"/>
    <property type="molecule type" value="Genomic_DNA"/>
</dbReference>
<evidence type="ECO:0000313" key="6">
    <source>
        <dbReference type="EMBL" id="TRD22846.1"/>
    </source>
</evidence>
<evidence type="ECO:0000256" key="1">
    <source>
        <dbReference type="ARBA" id="ARBA00010062"/>
    </source>
</evidence>